<evidence type="ECO:0000313" key="14">
    <source>
        <dbReference type="EMBL" id="MCF4120612.1"/>
    </source>
</evidence>
<keyword evidence="6 9" id="KW-0378">Hydrolase</keyword>
<dbReference type="Pfam" id="PF03717">
    <property type="entry name" value="PBP_dimer"/>
    <property type="match status" value="1"/>
</dbReference>
<accession>A0AA41QEF1</accession>
<feature type="domain" description="Penicillin-binding protein transpeptidase" evidence="12">
    <location>
        <begin position="421"/>
        <end position="693"/>
    </location>
</feature>
<comment type="similarity">
    <text evidence="2">Belongs to the transpeptidase family.</text>
</comment>
<evidence type="ECO:0000256" key="1">
    <source>
        <dbReference type="ARBA" id="ARBA00004370"/>
    </source>
</evidence>
<dbReference type="GO" id="GO:0017001">
    <property type="term" value="P:antibiotic catabolic process"/>
    <property type="evidence" value="ECO:0007669"/>
    <property type="project" value="InterPro"/>
</dbReference>
<dbReference type="Proteomes" id="UP001165405">
    <property type="component" value="Unassembled WGS sequence"/>
</dbReference>
<dbReference type="InterPro" id="IPR001460">
    <property type="entry name" value="PCN-bd_Tpept"/>
</dbReference>
<dbReference type="Pfam" id="PF00905">
    <property type="entry name" value="Transpeptidase"/>
    <property type="match status" value="1"/>
</dbReference>
<protein>
    <recommendedName>
        <fullName evidence="4 9">Beta-lactamase</fullName>
        <ecNumber evidence="4 9">3.5.2.6</ecNumber>
    </recommendedName>
</protein>
<keyword evidence="11" id="KW-1133">Transmembrane helix</keyword>
<dbReference type="InterPro" id="IPR005311">
    <property type="entry name" value="PBP_dimer"/>
</dbReference>
<evidence type="ECO:0000256" key="8">
    <source>
        <dbReference type="ARBA" id="ARBA00023251"/>
    </source>
</evidence>
<dbReference type="GO" id="GO:0071972">
    <property type="term" value="F:peptidoglycan L,D-transpeptidase activity"/>
    <property type="evidence" value="ECO:0007669"/>
    <property type="project" value="TreeGrafter"/>
</dbReference>
<dbReference type="EC" id="3.5.2.6" evidence="4 9"/>
<sequence>MHPEPSQPVFLTPDGRAVGADGRPVDVPAAPNGPGAPDGPGASPRKSRRGLVIGVVVTVVLLAGVGVLAWLTYFREPEVPDPGAAAADLATALEQGDVSGARLTTATSVVPAEQYTAVFEQLAAFVGDRGHTVTVSEVGPVIEGDEGVRRTTATLQWSWPITTDAAWEYITAVDLTWVPPEGDEESSEWTAAWEPTLLVPDLQAGERLAVETVAPVRGQILGAGSAPIVSEQTVYRVGIDKFNLGPDQWDSSARALAALMPELDADGFAAEVAAAGEKAYVEAYPVRQGDTTHDMGAIRSVAGVLVREDTMPLAPTAEFARPILGRVGEATAEIIEESEGAIKQGDVVGLSGLQLRYDELLRGTPGVAVTVQPPDEAPEGTEPREVFAVAAADGAPLATTLDVDAQVRAEQVLASVVPASAIVAIKPSTGEVVAAANGPGNENQNFALTGQYEPGSTFKIVSALGMLRAGMTPSSIVPCTETIDVNGRTYQNVPGYPATALGDIPLAKAFANSCNTAVISTSGAVSQQVLRDAAADLGLGVESPLGAAAFFGDVPAEESETGHAESMIGQGKVLASPLAMATVVASVSAGHRVSPVLVPGQGEPPAAGGLTADEASTLRSLMGGVVSEGSAQNLQDVPGIVGAKTGTAEFVENGVEKSHVWMVAITDYDLVVAVMVAEGERGSTVAGPLMHQFLVGS</sequence>
<dbReference type="PANTHER" id="PTHR30627:SF24">
    <property type="entry name" value="PENICILLIN-BINDING PROTEIN 4B"/>
    <property type="match status" value="1"/>
</dbReference>
<dbReference type="InterPro" id="IPR050515">
    <property type="entry name" value="Beta-lactam/transpept"/>
</dbReference>
<evidence type="ECO:0000259" key="12">
    <source>
        <dbReference type="Pfam" id="PF00905"/>
    </source>
</evidence>
<dbReference type="GO" id="GO:0008658">
    <property type="term" value="F:penicillin binding"/>
    <property type="evidence" value="ECO:0007669"/>
    <property type="project" value="InterPro"/>
</dbReference>
<dbReference type="InterPro" id="IPR012338">
    <property type="entry name" value="Beta-lactam/transpept-like"/>
</dbReference>
<name>A0AA41QEF1_9MICO</name>
<evidence type="ECO:0000256" key="5">
    <source>
        <dbReference type="ARBA" id="ARBA00022729"/>
    </source>
</evidence>
<dbReference type="GO" id="GO:0008800">
    <property type="term" value="F:beta-lactamase activity"/>
    <property type="evidence" value="ECO:0007669"/>
    <property type="project" value="UniProtKB-UniRule"/>
</dbReference>
<feature type="compositionally biased region" description="Low complexity" evidence="10">
    <location>
        <begin position="25"/>
        <end position="42"/>
    </location>
</feature>
<dbReference type="PROSITE" id="PS00337">
    <property type="entry name" value="BETA_LACTAMASE_D"/>
    <property type="match status" value="1"/>
</dbReference>
<dbReference type="Gene3D" id="3.90.1310.10">
    <property type="entry name" value="Penicillin-binding protein 2a (Domain 2)"/>
    <property type="match status" value="1"/>
</dbReference>
<evidence type="ECO:0000256" key="7">
    <source>
        <dbReference type="ARBA" id="ARBA00023136"/>
    </source>
</evidence>
<gene>
    <name evidence="14" type="ORF">L1785_06450</name>
</gene>
<dbReference type="AlphaFoldDB" id="A0AA41QEF1"/>
<comment type="catalytic activity">
    <reaction evidence="9">
        <text>a beta-lactam + H2O = a substituted beta-amino acid</text>
        <dbReference type="Rhea" id="RHEA:20401"/>
        <dbReference type="ChEBI" id="CHEBI:15377"/>
        <dbReference type="ChEBI" id="CHEBI:35627"/>
        <dbReference type="ChEBI" id="CHEBI:140347"/>
        <dbReference type="EC" id="3.5.2.6"/>
    </reaction>
</comment>
<dbReference type="EMBL" id="JAKGSG010000022">
    <property type="protein sequence ID" value="MCF4120612.1"/>
    <property type="molecule type" value="Genomic_DNA"/>
</dbReference>
<reference evidence="14" key="1">
    <citation type="submission" date="2022-01" db="EMBL/GenBank/DDBJ databases">
        <title>Antribacter sp. nov., isolated from Guizhou of China.</title>
        <authorList>
            <person name="Chengliang C."/>
            <person name="Ya Z."/>
        </authorList>
    </citation>
    <scope>NUCLEOTIDE SEQUENCE</scope>
    <source>
        <strain evidence="14">KLBMP 9083</strain>
    </source>
</reference>
<evidence type="ECO:0000256" key="10">
    <source>
        <dbReference type="SAM" id="MobiDB-lite"/>
    </source>
</evidence>
<dbReference type="PANTHER" id="PTHR30627">
    <property type="entry name" value="PEPTIDOGLYCAN D,D-TRANSPEPTIDASE"/>
    <property type="match status" value="1"/>
</dbReference>
<dbReference type="SUPFAM" id="SSF56601">
    <property type="entry name" value="beta-lactamase/transpeptidase-like"/>
    <property type="match status" value="1"/>
</dbReference>
<keyword evidence="5" id="KW-0732">Signal</keyword>
<evidence type="ECO:0000256" key="6">
    <source>
        <dbReference type="ARBA" id="ARBA00022801"/>
    </source>
</evidence>
<dbReference type="RefSeq" id="WP_236088382.1">
    <property type="nucleotide sequence ID" value="NZ_JAKGSG010000022.1"/>
</dbReference>
<evidence type="ECO:0000256" key="9">
    <source>
        <dbReference type="RuleBase" id="RU361140"/>
    </source>
</evidence>
<dbReference type="GO" id="GO:0005886">
    <property type="term" value="C:plasma membrane"/>
    <property type="evidence" value="ECO:0007669"/>
    <property type="project" value="TreeGrafter"/>
</dbReference>
<evidence type="ECO:0000313" key="15">
    <source>
        <dbReference type="Proteomes" id="UP001165405"/>
    </source>
</evidence>
<evidence type="ECO:0000256" key="3">
    <source>
        <dbReference type="ARBA" id="ARBA00007898"/>
    </source>
</evidence>
<dbReference type="GO" id="GO:0071555">
    <property type="term" value="P:cell wall organization"/>
    <property type="evidence" value="ECO:0007669"/>
    <property type="project" value="TreeGrafter"/>
</dbReference>
<dbReference type="SUPFAM" id="SSF56519">
    <property type="entry name" value="Penicillin binding protein dimerisation domain"/>
    <property type="match status" value="1"/>
</dbReference>
<dbReference type="InterPro" id="IPR002137">
    <property type="entry name" value="Beta-lactam_class-D_AS"/>
</dbReference>
<keyword evidence="8 9" id="KW-0046">Antibiotic resistance</keyword>
<proteinExistence type="inferred from homology"/>
<comment type="caution">
    <text evidence="14">The sequence shown here is derived from an EMBL/GenBank/DDBJ whole genome shotgun (WGS) entry which is preliminary data.</text>
</comment>
<feature type="region of interest" description="Disordered" evidence="10">
    <location>
        <begin position="1"/>
        <end position="47"/>
    </location>
</feature>
<keyword evidence="11" id="KW-0812">Transmembrane</keyword>
<dbReference type="Gene3D" id="3.40.710.10">
    <property type="entry name" value="DD-peptidase/beta-lactamase superfamily"/>
    <property type="match status" value="1"/>
</dbReference>
<comment type="similarity">
    <text evidence="3 9">Belongs to the class-D beta-lactamase family.</text>
</comment>
<feature type="domain" description="Penicillin-binding protein dimerisation" evidence="13">
    <location>
        <begin position="214"/>
        <end position="369"/>
    </location>
</feature>
<organism evidence="14 15">
    <name type="scientific">Antribacter soli</name>
    <dbReference type="NCBI Taxonomy" id="2910976"/>
    <lineage>
        <taxon>Bacteria</taxon>
        <taxon>Bacillati</taxon>
        <taxon>Actinomycetota</taxon>
        <taxon>Actinomycetes</taxon>
        <taxon>Micrococcales</taxon>
        <taxon>Promicromonosporaceae</taxon>
        <taxon>Antribacter</taxon>
    </lineage>
</organism>
<feature type="transmembrane region" description="Helical" evidence="11">
    <location>
        <begin position="51"/>
        <end position="73"/>
    </location>
</feature>
<dbReference type="InterPro" id="IPR036138">
    <property type="entry name" value="PBP_dimer_sf"/>
</dbReference>
<keyword evidence="7 11" id="KW-0472">Membrane</keyword>
<evidence type="ECO:0000256" key="4">
    <source>
        <dbReference type="ARBA" id="ARBA00012865"/>
    </source>
</evidence>
<keyword evidence="15" id="KW-1185">Reference proteome</keyword>
<comment type="subcellular location">
    <subcellularLocation>
        <location evidence="1">Membrane</location>
    </subcellularLocation>
</comment>
<evidence type="ECO:0000259" key="13">
    <source>
        <dbReference type="Pfam" id="PF03717"/>
    </source>
</evidence>
<evidence type="ECO:0000256" key="2">
    <source>
        <dbReference type="ARBA" id="ARBA00007171"/>
    </source>
</evidence>
<dbReference type="GO" id="GO:0046677">
    <property type="term" value="P:response to antibiotic"/>
    <property type="evidence" value="ECO:0007669"/>
    <property type="project" value="UniProtKB-UniRule"/>
</dbReference>
<evidence type="ECO:0000256" key="11">
    <source>
        <dbReference type="SAM" id="Phobius"/>
    </source>
</evidence>